<evidence type="ECO:0000256" key="1">
    <source>
        <dbReference type="ARBA" id="ARBA00022574"/>
    </source>
</evidence>
<dbReference type="PROSITE" id="PS50294">
    <property type="entry name" value="WD_REPEATS_REGION"/>
    <property type="match status" value="2"/>
</dbReference>
<feature type="repeat" description="WD" evidence="3">
    <location>
        <begin position="17"/>
        <end position="58"/>
    </location>
</feature>
<keyword evidence="2" id="KW-0677">Repeat</keyword>
<dbReference type="PANTHER" id="PTHR19848">
    <property type="entry name" value="WD40 REPEAT PROTEIN"/>
    <property type="match status" value="1"/>
</dbReference>
<dbReference type="Pfam" id="PF00400">
    <property type="entry name" value="WD40"/>
    <property type="match status" value="2"/>
</dbReference>
<evidence type="ECO:0000313" key="5">
    <source>
        <dbReference type="Proteomes" id="UP000192927"/>
    </source>
</evidence>
<protein>
    <submittedName>
        <fullName evidence="4">WD40/YVTN repeat-like-containing domain</fullName>
    </submittedName>
</protein>
<dbReference type="PROSITE" id="PS50082">
    <property type="entry name" value="WD_REPEATS_2"/>
    <property type="match status" value="2"/>
</dbReference>
<dbReference type="AlphaFoldDB" id="A0A1W5CY76"/>
<evidence type="ECO:0000313" key="4">
    <source>
        <dbReference type="EMBL" id="SLM35781.1"/>
    </source>
</evidence>
<dbReference type="EMBL" id="FWEW01000805">
    <property type="protein sequence ID" value="SLM35781.1"/>
    <property type="molecule type" value="Genomic_DNA"/>
</dbReference>
<reference evidence="5" key="1">
    <citation type="submission" date="2017-03" db="EMBL/GenBank/DDBJ databases">
        <authorList>
            <person name="Sharma R."/>
            <person name="Thines M."/>
        </authorList>
    </citation>
    <scope>NUCLEOTIDE SEQUENCE [LARGE SCALE GENOMIC DNA]</scope>
</reference>
<dbReference type="PROSITE" id="PS00678">
    <property type="entry name" value="WD_REPEATS_1"/>
    <property type="match status" value="1"/>
</dbReference>
<dbReference type="PANTHER" id="PTHR19848:SF8">
    <property type="entry name" value="F-BOX AND WD REPEAT DOMAIN CONTAINING 7"/>
    <property type="match status" value="1"/>
</dbReference>
<dbReference type="SMART" id="SM00320">
    <property type="entry name" value="WD40"/>
    <property type="match status" value="2"/>
</dbReference>
<proteinExistence type="predicted"/>
<organism evidence="4 5">
    <name type="scientific">Lasallia pustulata</name>
    <dbReference type="NCBI Taxonomy" id="136370"/>
    <lineage>
        <taxon>Eukaryota</taxon>
        <taxon>Fungi</taxon>
        <taxon>Dikarya</taxon>
        <taxon>Ascomycota</taxon>
        <taxon>Pezizomycotina</taxon>
        <taxon>Lecanoromycetes</taxon>
        <taxon>OSLEUM clade</taxon>
        <taxon>Umbilicariomycetidae</taxon>
        <taxon>Umbilicariales</taxon>
        <taxon>Umbilicariaceae</taxon>
        <taxon>Lasallia</taxon>
    </lineage>
</organism>
<dbReference type="SUPFAM" id="SSF50978">
    <property type="entry name" value="WD40 repeat-like"/>
    <property type="match status" value="1"/>
</dbReference>
<dbReference type="InterPro" id="IPR036322">
    <property type="entry name" value="WD40_repeat_dom_sf"/>
</dbReference>
<evidence type="ECO:0000256" key="3">
    <source>
        <dbReference type="PROSITE-ProRule" id="PRU00221"/>
    </source>
</evidence>
<sequence>MTVRIWDAATGATLQTLEGHSGPVFAVACSPDGKQLASCSGDKTVRIWDAATGATLQTLEGHSGPVFAVAFSPDGKQLASGSGDKTVRIWNAATRATLQTFEASTVITRLSYSNDGSIVTNCGRLDAISLHEDAAFSSISSPLASQPVTFQPNIFVEDEWILHKESRMLWLPPDYRPICSGVYENIVCLGHSSGRVSILEFLFSH</sequence>
<keyword evidence="1 3" id="KW-0853">WD repeat</keyword>
<dbReference type="InterPro" id="IPR001680">
    <property type="entry name" value="WD40_rpt"/>
</dbReference>
<evidence type="ECO:0000256" key="2">
    <source>
        <dbReference type="ARBA" id="ARBA00022737"/>
    </source>
</evidence>
<accession>A0A1W5CY76</accession>
<dbReference type="PROSITE" id="PS51257">
    <property type="entry name" value="PROKAR_LIPOPROTEIN"/>
    <property type="match status" value="1"/>
</dbReference>
<dbReference type="InterPro" id="IPR019775">
    <property type="entry name" value="WD40_repeat_CS"/>
</dbReference>
<dbReference type="InterPro" id="IPR015943">
    <property type="entry name" value="WD40/YVTN_repeat-like_dom_sf"/>
</dbReference>
<name>A0A1W5CY76_9LECA</name>
<dbReference type="Proteomes" id="UP000192927">
    <property type="component" value="Unassembled WGS sequence"/>
</dbReference>
<dbReference type="Gene3D" id="2.130.10.10">
    <property type="entry name" value="YVTN repeat-like/Quinoprotein amine dehydrogenase"/>
    <property type="match status" value="1"/>
</dbReference>
<feature type="repeat" description="WD" evidence="3">
    <location>
        <begin position="59"/>
        <end position="100"/>
    </location>
</feature>
<keyword evidence="5" id="KW-1185">Reference proteome</keyword>